<keyword evidence="2" id="KW-0378">Hydrolase</keyword>
<keyword evidence="1" id="KW-0472">Membrane</keyword>
<keyword evidence="1" id="KW-1133">Transmembrane helix</keyword>
<evidence type="ECO:0000313" key="2">
    <source>
        <dbReference type="EMBL" id="MFC7137133.1"/>
    </source>
</evidence>
<keyword evidence="1" id="KW-0812">Transmembrane</keyword>
<gene>
    <name evidence="2" type="ORF">ACFQRB_13120</name>
</gene>
<dbReference type="InterPro" id="IPR052348">
    <property type="entry name" value="Metallopeptidase_M50B"/>
</dbReference>
<feature type="transmembrane region" description="Helical" evidence="1">
    <location>
        <begin position="148"/>
        <end position="168"/>
    </location>
</feature>
<dbReference type="PANTHER" id="PTHR35864">
    <property type="entry name" value="ZINC METALLOPROTEASE MJ0611-RELATED"/>
    <property type="match status" value="1"/>
</dbReference>
<proteinExistence type="predicted"/>
<feature type="transmembrane region" description="Helical" evidence="1">
    <location>
        <begin position="61"/>
        <end position="85"/>
    </location>
</feature>
<dbReference type="EMBL" id="JBHSZG010000001">
    <property type="protein sequence ID" value="MFC7137133.1"/>
    <property type="molecule type" value="Genomic_DNA"/>
</dbReference>
<keyword evidence="2" id="KW-0482">Metalloprotease</keyword>
<keyword evidence="3" id="KW-1185">Reference proteome</keyword>
<dbReference type="AlphaFoldDB" id="A0ABD5XPP4"/>
<reference evidence="2 3" key="1">
    <citation type="journal article" date="2019" name="Int. J. Syst. Evol. Microbiol.">
        <title>The Global Catalogue of Microorganisms (GCM) 10K type strain sequencing project: providing services to taxonomists for standard genome sequencing and annotation.</title>
        <authorList>
            <consortium name="The Broad Institute Genomics Platform"/>
            <consortium name="The Broad Institute Genome Sequencing Center for Infectious Disease"/>
            <person name="Wu L."/>
            <person name="Ma J."/>
        </authorList>
    </citation>
    <scope>NUCLEOTIDE SEQUENCE [LARGE SCALE GENOMIC DNA]</scope>
    <source>
        <strain evidence="2 3">DT92</strain>
    </source>
</reference>
<evidence type="ECO:0000256" key="1">
    <source>
        <dbReference type="SAM" id="Phobius"/>
    </source>
</evidence>
<organism evidence="2 3">
    <name type="scientific">Halobaculum litoreum</name>
    <dbReference type="NCBI Taxonomy" id="3031998"/>
    <lineage>
        <taxon>Archaea</taxon>
        <taxon>Methanobacteriati</taxon>
        <taxon>Methanobacteriota</taxon>
        <taxon>Stenosarchaea group</taxon>
        <taxon>Halobacteria</taxon>
        <taxon>Halobacteriales</taxon>
        <taxon>Haloferacaceae</taxon>
        <taxon>Halobaculum</taxon>
    </lineage>
</organism>
<feature type="transmembrane region" description="Helical" evidence="1">
    <location>
        <begin position="175"/>
        <end position="195"/>
    </location>
</feature>
<sequence>MSRGDARADGGTATGYAAAARRLTFSTRELRDFGVAWVALSVAFTVFFAGGGNTVVRNLSLGAYGTLGGLFLVSLVTAGVAFLLHELAHKVVAVRYGQRAAFRADYGMLFLAVVAATAGFLFAAPGAVHHAGRITKRQNGLIALAGPVVNLALAAVFAPLFVVGLLGFSGAALTVGTYGVAVNLLLAAFNLIPFGPLDGATVREWSTAVWLAAFLPSAVLAAGFAVVFVVRLF</sequence>
<evidence type="ECO:0000313" key="3">
    <source>
        <dbReference type="Proteomes" id="UP001596368"/>
    </source>
</evidence>
<protein>
    <submittedName>
        <fullName evidence="2">Metalloprotease</fullName>
    </submittedName>
</protein>
<dbReference type="Proteomes" id="UP001596368">
    <property type="component" value="Unassembled WGS sequence"/>
</dbReference>
<dbReference type="GO" id="GO:0008237">
    <property type="term" value="F:metallopeptidase activity"/>
    <property type="evidence" value="ECO:0007669"/>
    <property type="project" value="UniProtKB-KW"/>
</dbReference>
<dbReference type="PANTHER" id="PTHR35864:SF1">
    <property type="entry name" value="ZINC METALLOPROTEASE YWHC-RELATED"/>
    <property type="match status" value="1"/>
</dbReference>
<name>A0ABD5XPP4_9EURY</name>
<feature type="transmembrane region" description="Helical" evidence="1">
    <location>
        <begin position="30"/>
        <end position="49"/>
    </location>
</feature>
<keyword evidence="2" id="KW-0645">Protease</keyword>
<feature type="transmembrane region" description="Helical" evidence="1">
    <location>
        <begin position="207"/>
        <end position="230"/>
    </location>
</feature>
<accession>A0ABD5XPP4</accession>
<comment type="caution">
    <text evidence="2">The sequence shown here is derived from an EMBL/GenBank/DDBJ whole genome shotgun (WGS) entry which is preliminary data.</text>
</comment>
<feature type="transmembrane region" description="Helical" evidence="1">
    <location>
        <begin position="106"/>
        <end position="128"/>
    </location>
</feature>